<dbReference type="Gene3D" id="1.10.443.10">
    <property type="entry name" value="Intergrase catalytic core"/>
    <property type="match status" value="1"/>
</dbReference>
<organism evidence="5 6">
    <name type="scientific">Loigolactobacillus coryniformis subsp. torquens DSM 20004 = KCTC 3535</name>
    <dbReference type="NCBI Taxonomy" id="1423822"/>
    <lineage>
        <taxon>Bacteria</taxon>
        <taxon>Bacillati</taxon>
        <taxon>Bacillota</taxon>
        <taxon>Bacilli</taxon>
        <taxon>Lactobacillales</taxon>
        <taxon>Lactobacillaceae</taxon>
        <taxon>Loigolactobacillus</taxon>
    </lineage>
</organism>
<dbReference type="AlphaFoldDB" id="A0A2D1KML1"/>
<keyword evidence="6" id="KW-1185">Reference proteome</keyword>
<dbReference type="InterPro" id="IPR013762">
    <property type="entry name" value="Integrase-like_cat_sf"/>
</dbReference>
<accession>A0A2D1KML1</accession>
<evidence type="ECO:0000256" key="2">
    <source>
        <dbReference type="ARBA" id="ARBA00022908"/>
    </source>
</evidence>
<dbReference type="OrthoDB" id="9801717at2"/>
<dbReference type="Proteomes" id="UP000223559">
    <property type="component" value="Chromosome"/>
</dbReference>
<keyword evidence="4" id="KW-0233">DNA recombination</keyword>
<dbReference type="PANTHER" id="PTHR30349">
    <property type="entry name" value="PHAGE INTEGRASE-RELATED"/>
    <property type="match status" value="1"/>
</dbReference>
<dbReference type="InterPro" id="IPR050090">
    <property type="entry name" value="Tyrosine_recombinase_XerCD"/>
</dbReference>
<sequence>MKYLDEKKLKRDPRVRSYKTKTGDKFYRVSFKRTIVGKATPFEKQGFRTGHEASHWADAALHQAMLRHGKETNLTVAEYYEQWFNSNVAADNWSPDTIKTYGDKFRLYILPRFGDYKLTDINKIDFQNYINEMQQVERPNGYHGYSSRTLRIIKNYFGLLLDDAVDSELIPANRIRRTKIKDNIGVRNVDISLEKYNAAIDAAERILSPIELASFYLALFGLRHAEILGMKPKAIEQNSIHIEHTRTMAAPKGKDSTKTVASTREVPITLKMHNILMLAIQAAKTIYLENDKEFTNDSYIIVNQQGRPLNYTGLNYFFDKVSAEIDFHIFPHLMRHAFATFASRVAKDPKDVANILGHTDIKMTQKYDNGTDQGKREVIDMMDRLAK</sequence>
<comment type="similarity">
    <text evidence="1">Belongs to the 'phage' integrase family.</text>
</comment>
<evidence type="ECO:0000256" key="3">
    <source>
        <dbReference type="ARBA" id="ARBA00023125"/>
    </source>
</evidence>
<keyword evidence="3" id="KW-0238">DNA-binding</keyword>
<dbReference type="InterPro" id="IPR004107">
    <property type="entry name" value="Integrase_SAM-like_N"/>
</dbReference>
<keyword evidence="2" id="KW-0229">DNA integration</keyword>
<dbReference type="InterPro" id="IPR002104">
    <property type="entry name" value="Integrase_catalytic"/>
</dbReference>
<dbReference type="SUPFAM" id="SSF56349">
    <property type="entry name" value="DNA breaking-rejoining enzymes"/>
    <property type="match status" value="1"/>
</dbReference>
<dbReference type="InterPro" id="IPR010998">
    <property type="entry name" value="Integrase_recombinase_N"/>
</dbReference>
<dbReference type="InterPro" id="IPR011010">
    <property type="entry name" value="DNA_brk_join_enz"/>
</dbReference>
<dbReference type="Gene3D" id="1.10.150.130">
    <property type="match status" value="1"/>
</dbReference>
<gene>
    <name evidence="5" type="ORF">LC20004_05390</name>
</gene>
<dbReference type="EMBL" id="CP017697">
    <property type="protein sequence ID" value="ATO43374.1"/>
    <property type="molecule type" value="Genomic_DNA"/>
</dbReference>
<dbReference type="InterPro" id="IPR044068">
    <property type="entry name" value="CB"/>
</dbReference>
<dbReference type="GO" id="GO:0006310">
    <property type="term" value="P:DNA recombination"/>
    <property type="evidence" value="ECO:0007669"/>
    <property type="project" value="UniProtKB-KW"/>
</dbReference>
<name>A0A2D1KML1_9LACO</name>
<proteinExistence type="inferred from homology"/>
<dbReference type="GO" id="GO:0003677">
    <property type="term" value="F:DNA binding"/>
    <property type="evidence" value="ECO:0007669"/>
    <property type="project" value="UniProtKB-UniRule"/>
</dbReference>
<dbReference type="PROSITE" id="PS51898">
    <property type="entry name" value="TYR_RECOMBINASE"/>
    <property type="match status" value="1"/>
</dbReference>
<dbReference type="PANTHER" id="PTHR30349:SF41">
    <property type="entry name" value="INTEGRASE_RECOMBINASE PROTEIN MJ0367-RELATED"/>
    <property type="match status" value="1"/>
</dbReference>
<evidence type="ECO:0000313" key="6">
    <source>
        <dbReference type="Proteomes" id="UP000223559"/>
    </source>
</evidence>
<evidence type="ECO:0000256" key="1">
    <source>
        <dbReference type="ARBA" id="ARBA00008857"/>
    </source>
</evidence>
<evidence type="ECO:0000256" key="4">
    <source>
        <dbReference type="ARBA" id="ARBA00023172"/>
    </source>
</evidence>
<evidence type="ECO:0000313" key="5">
    <source>
        <dbReference type="EMBL" id="ATO43374.1"/>
    </source>
</evidence>
<dbReference type="Pfam" id="PF14659">
    <property type="entry name" value="Phage_int_SAM_3"/>
    <property type="match status" value="1"/>
</dbReference>
<dbReference type="PROSITE" id="PS51900">
    <property type="entry name" value="CB"/>
    <property type="match status" value="1"/>
</dbReference>
<dbReference type="KEGG" id="lcy:LC20004_05390"/>
<reference evidence="5 6" key="1">
    <citation type="submission" date="2016-10" db="EMBL/GenBank/DDBJ databases">
        <title>The whole genome sequencing and assembly of L. cotyniformis subsp. torquens DSM 20004 strain.</title>
        <authorList>
            <person name="Park M.-K."/>
            <person name="Lee Y.-J."/>
            <person name="Yi H."/>
            <person name="Bahn Y.-S."/>
            <person name="Kim J.F."/>
            <person name="Lee D.-W."/>
        </authorList>
    </citation>
    <scope>NUCLEOTIDE SEQUENCE [LARGE SCALE GENOMIC DNA]</scope>
    <source>
        <strain evidence="5 6">DSM 20004</strain>
    </source>
</reference>
<protein>
    <submittedName>
        <fullName evidence="5">Uncharacterized protein</fullName>
    </submittedName>
</protein>
<dbReference type="GO" id="GO:0015074">
    <property type="term" value="P:DNA integration"/>
    <property type="evidence" value="ECO:0007669"/>
    <property type="project" value="UniProtKB-KW"/>
</dbReference>
<dbReference type="Pfam" id="PF00589">
    <property type="entry name" value="Phage_integrase"/>
    <property type="match status" value="1"/>
</dbReference>
<dbReference type="RefSeq" id="WP_010013014.1">
    <property type="nucleotide sequence ID" value="NZ_AEOS01000102.1"/>
</dbReference>